<evidence type="ECO:0000256" key="2">
    <source>
        <dbReference type="ARBA" id="ARBA00022801"/>
    </source>
</evidence>
<evidence type="ECO:0000256" key="4">
    <source>
        <dbReference type="HAMAP-Rule" id="MF_01680"/>
    </source>
</evidence>
<evidence type="ECO:0000256" key="3">
    <source>
        <dbReference type="ARBA" id="ARBA00023167"/>
    </source>
</evidence>
<keyword evidence="2 4" id="KW-0378">Hydrolase</keyword>
<dbReference type="PANTHER" id="PTHR28181">
    <property type="entry name" value="UPF0655 PROTEIN YCR015C"/>
    <property type="match status" value="1"/>
</dbReference>
<keyword evidence="3 4" id="KW-0486">Methionine biosynthesis</keyword>
<dbReference type="NCBIfam" id="NF007103">
    <property type="entry name" value="PRK09552.1"/>
    <property type="match status" value="1"/>
</dbReference>
<comment type="similarity">
    <text evidence="4">Belongs to the HAD-like hydrolase superfamily. MtnX family.</text>
</comment>
<name>A0ABV6KJ41_9BACI</name>
<comment type="function">
    <text evidence="4">Dephosphorylates 2-hydroxy-3-keto-5-methylthiopentenyl-1-phosphate (HK-MTPenyl-1-P) yielding 1,2-dihydroxy-3-keto-5-methylthiopentene (DHK-MTPene).</text>
</comment>
<dbReference type="Proteomes" id="UP001589838">
    <property type="component" value="Unassembled WGS sequence"/>
</dbReference>
<sequence>MTLNPMIFCDFDGTITDNDNIVAIMKKFAPPEWEAIKDDILSQHISIKEGVGHFFRLLPSELKEAMTTFILKDAKIRAGFDEFVSYTKRNRLDLVVVSGGMDFFVYPLLKGYDLPIYCNEAKFNEETIRVEWPHTCDEQCTNECGCCKPSILREIGEGRYKIVIGDSITDLQAAKQADLVFARDLLQQKCEQLGLPYYPFETFHDVISLLEQNEVKV</sequence>
<evidence type="ECO:0000313" key="6">
    <source>
        <dbReference type="EMBL" id="MFC0473340.1"/>
    </source>
</evidence>
<keyword evidence="1 4" id="KW-0028">Amino-acid biosynthesis</keyword>
<dbReference type="SUPFAM" id="SSF56784">
    <property type="entry name" value="HAD-like"/>
    <property type="match status" value="1"/>
</dbReference>
<dbReference type="HAMAP" id="MF_01680">
    <property type="entry name" value="Salvage_MtnX"/>
    <property type="match status" value="1"/>
</dbReference>
<keyword evidence="7" id="KW-1185">Reference proteome</keyword>
<protein>
    <recommendedName>
        <fullName evidence="4 5">2-hydroxy-3-keto-5-methylthiopentenyl-1-phosphate phosphatase</fullName>
        <shortName evidence="4">HK-MTPenyl-1-P phosphatase</shortName>
        <ecNumber evidence="4 5">3.1.3.87</ecNumber>
    </recommendedName>
</protein>
<comment type="caution">
    <text evidence="6">The sequence shown here is derived from an EMBL/GenBank/DDBJ whole genome shotgun (WGS) entry which is preliminary data.</text>
</comment>
<dbReference type="InterPro" id="IPR050849">
    <property type="entry name" value="HAD-like_hydrolase_phosphatase"/>
</dbReference>
<dbReference type="EC" id="3.1.3.87" evidence="4 5"/>
<reference evidence="6 7" key="1">
    <citation type="submission" date="2024-09" db="EMBL/GenBank/DDBJ databases">
        <authorList>
            <person name="Sun Q."/>
            <person name="Mori K."/>
        </authorList>
    </citation>
    <scope>NUCLEOTIDE SEQUENCE [LARGE SCALE GENOMIC DNA]</scope>
    <source>
        <strain evidence="6 7">NCAIM B.02610</strain>
    </source>
</reference>
<evidence type="ECO:0000313" key="7">
    <source>
        <dbReference type="Proteomes" id="UP001589838"/>
    </source>
</evidence>
<dbReference type="InterPro" id="IPR006384">
    <property type="entry name" value="HAD_hydro_PyrdxlP_Pase-like"/>
</dbReference>
<organism evidence="6 7">
    <name type="scientific">Halalkalibacter kiskunsagensis</name>
    <dbReference type="NCBI Taxonomy" id="1548599"/>
    <lineage>
        <taxon>Bacteria</taxon>
        <taxon>Bacillati</taxon>
        <taxon>Bacillota</taxon>
        <taxon>Bacilli</taxon>
        <taxon>Bacillales</taxon>
        <taxon>Bacillaceae</taxon>
        <taxon>Halalkalibacter</taxon>
    </lineage>
</organism>
<dbReference type="Pfam" id="PF12710">
    <property type="entry name" value="HAD"/>
    <property type="match status" value="1"/>
</dbReference>
<evidence type="ECO:0000256" key="5">
    <source>
        <dbReference type="NCBIfam" id="TIGR03333"/>
    </source>
</evidence>
<comment type="catalytic activity">
    <reaction evidence="4">
        <text>2-hydroxy-5-methylsulfanyl-3-oxopent-1-enyl phosphate + H2O = 1,2-dihydroxy-5-(methylsulfanyl)pent-1-en-3-one + phosphate</text>
        <dbReference type="Rhea" id="RHEA:14481"/>
        <dbReference type="ChEBI" id="CHEBI:15377"/>
        <dbReference type="ChEBI" id="CHEBI:43474"/>
        <dbReference type="ChEBI" id="CHEBI:49252"/>
        <dbReference type="ChEBI" id="CHEBI:59505"/>
        <dbReference type="EC" id="3.1.3.87"/>
    </reaction>
</comment>
<dbReference type="InterPro" id="IPR036412">
    <property type="entry name" value="HAD-like_sf"/>
</dbReference>
<proteinExistence type="inferred from homology"/>
<dbReference type="InterPro" id="IPR023214">
    <property type="entry name" value="HAD_sf"/>
</dbReference>
<accession>A0ABV6KJ41</accession>
<dbReference type="RefSeq" id="WP_335959853.1">
    <property type="nucleotide sequence ID" value="NZ_JAXBLX010000007.1"/>
</dbReference>
<evidence type="ECO:0000256" key="1">
    <source>
        <dbReference type="ARBA" id="ARBA00022605"/>
    </source>
</evidence>
<dbReference type="GO" id="GO:0043716">
    <property type="term" value="F:2-hydroxy-3-keto-5-methylthiopentenyl-1-phosphate phosphatase activity"/>
    <property type="evidence" value="ECO:0007669"/>
    <property type="project" value="UniProtKB-EC"/>
</dbReference>
<dbReference type="Gene3D" id="3.40.50.1000">
    <property type="entry name" value="HAD superfamily/HAD-like"/>
    <property type="match status" value="1"/>
</dbReference>
<dbReference type="CDD" id="cd07524">
    <property type="entry name" value="HAD_Pase"/>
    <property type="match status" value="1"/>
</dbReference>
<dbReference type="NCBIfam" id="TIGR03333">
    <property type="entry name" value="salvage_mtnX"/>
    <property type="match status" value="1"/>
</dbReference>
<dbReference type="NCBIfam" id="TIGR01488">
    <property type="entry name" value="HAD-SF-IB"/>
    <property type="match status" value="1"/>
</dbReference>
<dbReference type="Gene3D" id="3.90.1470.20">
    <property type="match status" value="1"/>
</dbReference>
<gene>
    <name evidence="4" type="primary">mtnX</name>
    <name evidence="6" type="ORF">ACFFHM_23255</name>
</gene>
<comment type="pathway">
    <text evidence="4">Amino-acid biosynthesis; L-methionine biosynthesis via salvage pathway; L-methionine from S-methyl-5-thio-alpha-D-ribose 1-phosphate: step 4/6.</text>
</comment>
<dbReference type="PANTHER" id="PTHR28181:SF2">
    <property type="entry name" value="PHOSPHORIC MONOESTER HYDROLASE"/>
    <property type="match status" value="1"/>
</dbReference>
<dbReference type="InterPro" id="IPR017718">
    <property type="entry name" value="HAD-SF_hydro_IB_MtnX"/>
</dbReference>
<dbReference type="EMBL" id="JBHLUX010000093">
    <property type="protein sequence ID" value="MFC0473340.1"/>
    <property type="molecule type" value="Genomic_DNA"/>
</dbReference>
<dbReference type="NCBIfam" id="TIGR01489">
    <property type="entry name" value="DKMTPPase-SF"/>
    <property type="match status" value="1"/>
</dbReference>